<evidence type="ECO:0000313" key="1">
    <source>
        <dbReference type="EMBL" id="HJD32673.1"/>
    </source>
</evidence>
<accession>A0A9D2R333</accession>
<proteinExistence type="predicted"/>
<dbReference type="EMBL" id="DWUW01000348">
    <property type="protein sequence ID" value="HJD32673.1"/>
    <property type="molecule type" value="Genomic_DNA"/>
</dbReference>
<dbReference type="Proteomes" id="UP000823851">
    <property type="component" value="Unassembled WGS sequence"/>
</dbReference>
<gene>
    <name evidence="1" type="ORF">H9912_12150</name>
</gene>
<sequence>MGRKEQEKSEARRRNLERFNKGNNDVLDMYYCEGEDEYDDNYRKRGLEDAASSYGWYTCIK</sequence>
<comment type="caution">
    <text evidence="1">The sequence shown here is derived from an EMBL/GenBank/DDBJ whole genome shotgun (WGS) entry which is preliminary data.</text>
</comment>
<evidence type="ECO:0000313" key="2">
    <source>
        <dbReference type="Proteomes" id="UP000823851"/>
    </source>
</evidence>
<name>A0A9D2R333_9FIRM</name>
<organism evidence="1 2">
    <name type="scientific">Candidatus Eisenbergiella stercorigallinarum</name>
    <dbReference type="NCBI Taxonomy" id="2838557"/>
    <lineage>
        <taxon>Bacteria</taxon>
        <taxon>Bacillati</taxon>
        <taxon>Bacillota</taxon>
        <taxon>Clostridia</taxon>
        <taxon>Lachnospirales</taxon>
        <taxon>Lachnospiraceae</taxon>
        <taxon>Eisenbergiella</taxon>
    </lineage>
</organism>
<feature type="non-terminal residue" evidence="1">
    <location>
        <position position="61"/>
    </location>
</feature>
<reference evidence="1" key="1">
    <citation type="journal article" date="2021" name="PeerJ">
        <title>Extensive microbial diversity within the chicken gut microbiome revealed by metagenomics and culture.</title>
        <authorList>
            <person name="Gilroy R."/>
            <person name="Ravi A."/>
            <person name="Getino M."/>
            <person name="Pursley I."/>
            <person name="Horton D.L."/>
            <person name="Alikhan N.F."/>
            <person name="Baker D."/>
            <person name="Gharbi K."/>
            <person name="Hall N."/>
            <person name="Watson M."/>
            <person name="Adriaenssens E.M."/>
            <person name="Foster-Nyarko E."/>
            <person name="Jarju S."/>
            <person name="Secka A."/>
            <person name="Antonio M."/>
            <person name="Oren A."/>
            <person name="Chaudhuri R.R."/>
            <person name="La Ragione R."/>
            <person name="Hildebrand F."/>
            <person name="Pallen M.J."/>
        </authorList>
    </citation>
    <scope>NUCLEOTIDE SEQUENCE</scope>
    <source>
        <strain evidence="1">ChiHjej8B7-25341</strain>
    </source>
</reference>
<protein>
    <submittedName>
        <fullName evidence="1">Uncharacterized protein</fullName>
    </submittedName>
</protein>
<reference evidence="1" key="2">
    <citation type="submission" date="2021-04" db="EMBL/GenBank/DDBJ databases">
        <authorList>
            <person name="Gilroy R."/>
        </authorList>
    </citation>
    <scope>NUCLEOTIDE SEQUENCE</scope>
    <source>
        <strain evidence="1">ChiHjej8B7-25341</strain>
    </source>
</reference>
<dbReference type="AlphaFoldDB" id="A0A9D2R333"/>